<dbReference type="AlphaFoldDB" id="A0A1I5XNL0"/>
<dbReference type="STRING" id="1079859.SAMN04515674_11586"/>
<organism evidence="1 2">
    <name type="scientific">Pseudarcicella hirudinis</name>
    <dbReference type="NCBI Taxonomy" id="1079859"/>
    <lineage>
        <taxon>Bacteria</taxon>
        <taxon>Pseudomonadati</taxon>
        <taxon>Bacteroidota</taxon>
        <taxon>Cytophagia</taxon>
        <taxon>Cytophagales</taxon>
        <taxon>Flectobacillaceae</taxon>
        <taxon>Pseudarcicella</taxon>
    </lineage>
</organism>
<protein>
    <submittedName>
        <fullName evidence="1">Uncharacterized protein</fullName>
    </submittedName>
</protein>
<evidence type="ECO:0000313" key="1">
    <source>
        <dbReference type="EMBL" id="SFQ33573.1"/>
    </source>
</evidence>
<dbReference type="EMBL" id="FOXH01000015">
    <property type="protein sequence ID" value="SFQ33573.1"/>
    <property type="molecule type" value="Genomic_DNA"/>
</dbReference>
<evidence type="ECO:0000313" key="2">
    <source>
        <dbReference type="Proteomes" id="UP000199306"/>
    </source>
</evidence>
<dbReference type="Proteomes" id="UP000199306">
    <property type="component" value="Unassembled WGS sequence"/>
</dbReference>
<name>A0A1I5XNL0_9BACT</name>
<keyword evidence="2" id="KW-1185">Reference proteome</keyword>
<proteinExistence type="predicted"/>
<dbReference type="RefSeq" id="WP_092019065.1">
    <property type="nucleotide sequence ID" value="NZ_FOXH01000015.1"/>
</dbReference>
<reference evidence="1 2" key="1">
    <citation type="submission" date="2016-10" db="EMBL/GenBank/DDBJ databases">
        <authorList>
            <person name="de Groot N.N."/>
        </authorList>
    </citation>
    <scope>NUCLEOTIDE SEQUENCE [LARGE SCALE GENOMIC DNA]</scope>
    <source>
        <strain evidence="2">E92,LMG 26720,CCM 7988</strain>
    </source>
</reference>
<sequence length="135" mass="15419">MNQPENLFLHIQIADNFHDIPFTDPYGELKSELPDFLFLGIDNHSDIFLQKSILQILKTAPQKIVAFTLISESKLTTLLPLITEIIDNQESILLIVNGHNTMLERMIGVFPEEKILRNVSQLDYLSLAIAKFLNN</sequence>
<accession>A0A1I5XNL0</accession>
<gene>
    <name evidence="1" type="ORF">SAMN04515674_11586</name>
</gene>